<sequence>MEKKIPFAPQVMLIDASYLDRVGTDLAAHFAPIVKRELPKADLANLLECLALDAGMQPGNNEIQVIFIYEPKEEVMKFCTPSHLEKELHNVGFQSQLGEFSLYAFQPSGMATREDLFRESLMLMTDSKDILKAVLVPDEDAYGSSLEKLIPSMKHPSEVTVFGMNPPEKEEVYRFELLGFSILQALGVHSEEL</sequence>
<gene>
    <name evidence="1" type="ORF">NW209_05355</name>
</gene>
<accession>A0AAW5N465</accession>
<comment type="caution">
    <text evidence="1">The sequence shown here is derived from an EMBL/GenBank/DDBJ whole genome shotgun (WGS) entry which is preliminary data.</text>
</comment>
<organism evidence="1 2">
    <name type="scientific">Phocaeicola barnesiae</name>
    <dbReference type="NCBI Taxonomy" id="376804"/>
    <lineage>
        <taxon>Bacteria</taxon>
        <taxon>Pseudomonadati</taxon>
        <taxon>Bacteroidota</taxon>
        <taxon>Bacteroidia</taxon>
        <taxon>Bacteroidales</taxon>
        <taxon>Bacteroidaceae</taxon>
        <taxon>Phocaeicola</taxon>
    </lineage>
</organism>
<dbReference type="InterPro" id="IPR046729">
    <property type="entry name" value="DUF6621"/>
</dbReference>
<dbReference type="Pfam" id="PF20326">
    <property type="entry name" value="DUF6621"/>
    <property type="match status" value="1"/>
</dbReference>
<evidence type="ECO:0000313" key="1">
    <source>
        <dbReference type="EMBL" id="MCR8873448.1"/>
    </source>
</evidence>
<proteinExistence type="predicted"/>
<reference evidence="1 2" key="1">
    <citation type="submission" date="2022-08" db="EMBL/GenBank/DDBJ databases">
        <authorList>
            <person name="Zeman M."/>
            <person name="Kubasova T."/>
        </authorList>
    </citation>
    <scope>NUCLEOTIDE SEQUENCE [LARGE SCALE GENOMIC DNA]</scope>
    <source>
        <strain evidence="1 2">ET62</strain>
    </source>
</reference>
<evidence type="ECO:0000313" key="2">
    <source>
        <dbReference type="Proteomes" id="UP001204579"/>
    </source>
</evidence>
<dbReference type="Proteomes" id="UP001204579">
    <property type="component" value="Unassembled WGS sequence"/>
</dbReference>
<dbReference type="EMBL" id="JANRHJ010000005">
    <property type="protein sequence ID" value="MCR8873448.1"/>
    <property type="molecule type" value="Genomic_DNA"/>
</dbReference>
<name>A0AAW5N465_9BACT</name>
<protein>
    <submittedName>
        <fullName evidence="1">Uncharacterized protein</fullName>
    </submittedName>
</protein>
<keyword evidence="2" id="KW-1185">Reference proteome</keyword>
<dbReference type="RefSeq" id="WP_258335562.1">
    <property type="nucleotide sequence ID" value="NZ_JANRHJ010000005.1"/>
</dbReference>
<dbReference type="AlphaFoldDB" id="A0AAW5N465"/>